<dbReference type="PANTHER" id="PTHR47691:SF3">
    <property type="entry name" value="HTH-TYPE TRANSCRIPTIONAL REGULATOR RV0890C-RELATED"/>
    <property type="match status" value="1"/>
</dbReference>
<organism evidence="4 5">
    <name type="scientific">Bradyrhizobium erythrophlei</name>
    <dbReference type="NCBI Taxonomy" id="1437360"/>
    <lineage>
        <taxon>Bacteria</taxon>
        <taxon>Pseudomonadati</taxon>
        <taxon>Pseudomonadota</taxon>
        <taxon>Alphaproteobacteria</taxon>
        <taxon>Hyphomicrobiales</taxon>
        <taxon>Nitrobacteraceae</taxon>
        <taxon>Bradyrhizobium</taxon>
    </lineage>
</organism>
<dbReference type="SUPFAM" id="SSF46894">
    <property type="entry name" value="C-terminal effector domain of the bipartite response regulators"/>
    <property type="match status" value="1"/>
</dbReference>
<dbReference type="Pfam" id="PF25872">
    <property type="entry name" value="HTH_77"/>
    <property type="match status" value="1"/>
</dbReference>
<evidence type="ECO:0000256" key="2">
    <source>
        <dbReference type="PROSITE-ProRule" id="PRU01091"/>
    </source>
</evidence>
<feature type="domain" description="OmpR/PhoB-type" evidence="3">
    <location>
        <begin position="16"/>
        <end position="111"/>
    </location>
</feature>
<dbReference type="OrthoDB" id="4473689at2"/>
<dbReference type="InterPro" id="IPR036388">
    <property type="entry name" value="WH-like_DNA-bd_sf"/>
</dbReference>
<dbReference type="Pfam" id="PF00486">
    <property type="entry name" value="Trans_reg_C"/>
    <property type="match status" value="1"/>
</dbReference>
<dbReference type="GO" id="GO:0000160">
    <property type="term" value="P:phosphorelay signal transduction system"/>
    <property type="evidence" value="ECO:0007669"/>
    <property type="project" value="InterPro"/>
</dbReference>
<feature type="DNA-binding region" description="OmpR/PhoB-type" evidence="2">
    <location>
        <begin position="16"/>
        <end position="111"/>
    </location>
</feature>
<gene>
    <name evidence="4" type="ORF">SAMN05444169_2488</name>
</gene>
<dbReference type="AlphaFoldDB" id="A0A1M5JUB1"/>
<dbReference type="Proteomes" id="UP000190675">
    <property type="component" value="Chromosome I"/>
</dbReference>
<dbReference type="Gene3D" id="1.10.10.10">
    <property type="entry name" value="Winged helix-like DNA-binding domain superfamily/Winged helix DNA-binding domain"/>
    <property type="match status" value="1"/>
</dbReference>
<evidence type="ECO:0000256" key="1">
    <source>
        <dbReference type="ARBA" id="ARBA00023125"/>
    </source>
</evidence>
<dbReference type="InterPro" id="IPR058852">
    <property type="entry name" value="HTH_77"/>
</dbReference>
<dbReference type="SMART" id="SM00862">
    <property type="entry name" value="Trans_reg_C"/>
    <property type="match status" value="1"/>
</dbReference>
<dbReference type="RefSeq" id="WP_079566223.1">
    <property type="nucleotide sequence ID" value="NZ_LT670818.1"/>
</dbReference>
<accession>A0A1M5JUB1</accession>
<dbReference type="CDD" id="cd00383">
    <property type="entry name" value="trans_reg_C"/>
    <property type="match status" value="1"/>
</dbReference>
<dbReference type="InterPro" id="IPR016032">
    <property type="entry name" value="Sig_transdc_resp-reg_C-effctor"/>
</dbReference>
<dbReference type="GO" id="GO:0006355">
    <property type="term" value="P:regulation of DNA-templated transcription"/>
    <property type="evidence" value="ECO:0007669"/>
    <property type="project" value="InterPro"/>
</dbReference>
<proteinExistence type="predicted"/>
<protein>
    <submittedName>
        <fullName evidence="4">Predicted ATPase</fullName>
    </submittedName>
</protein>
<sequence>MSDTSPGRDVATQGRRLVYESGEWEIDLARRELRARGTPVPIGNRAFDIIEVLVRSAGGLVTKHDLTSRVWPGAIVEDNALQFHISAIRKALGPDRELLRTASGRGYRLLGDWTFRQESTSPAGSIDLEPVQIAAEPFQTNLPAAASDLVGRTTAVRHLRDLLSAYRLVTPTGPGGIGKTKLALEVARGLFPSFQGDVRLVELASLSDPGLVPSAVAGGLGLKLGGDQISAEPVARAIGAQKLLLVLDNCEHVIDAAARLAETVIRMCPRTTILATSREILNIEGEHVYRVPPLDVPPQHEEAANISAHSAVQLFIATTRAAQSDFSPHGDDLATIAAICRRLDGIPLAIDFAATRVATLGLQQVAAGLDDRLGMLTGGRRTALPRHRTLRATLDWSYELLPEPERLVMRRLAIFAGDFKAEAASLIAAGGEIAASEVVRSLASLVTKSLVALDAVSVITHYRLHETTRAYALEKLSESGELGDVARRHADYYRDLLERAEAEAETLPAHAWLAVYGHQIGQVRAALDWAFSPTGLAELGVALTVAAVPLWVHLSLMEECRSRVERALSGPAESRDARRNMQLNTALGAALFLTKGSGPESLAAWTSAFEIAESLDDADYRLRALWGLFIDRITSSSYRAALAVAEKFCTYAAKTTVPADGPIGDRLVGVALLSLGDLEGARRHIEHMLGRYVARRSDVIRFQYDQRSSACSYYSLILWLQGFAEQAMRSIECNLVDARASDHPVSLSNALAHSACPVALLVGDLTLAECYVKALMDLSARHTLRRWDAIGRCFEGVWLIKRGDIGGGLELLRTAFSRIPQNAFILLYTLFLAEIADALGRDAKAAEGLSIIDEALARSERNEGRWCVAELLRIKGELILREGAPQAAAAAEEHFLRSLDWARRQSALSWELRTATSLARLQQDQGRAAEARSLLQSVYDRFSEGFETADLKTAKAYLDSMQ</sequence>
<evidence type="ECO:0000313" key="4">
    <source>
        <dbReference type="EMBL" id="SHG44157.1"/>
    </source>
</evidence>
<dbReference type="GO" id="GO:0003677">
    <property type="term" value="F:DNA binding"/>
    <property type="evidence" value="ECO:0007669"/>
    <property type="project" value="UniProtKB-UniRule"/>
</dbReference>
<reference evidence="4 5" key="1">
    <citation type="submission" date="2016-11" db="EMBL/GenBank/DDBJ databases">
        <authorList>
            <person name="Jaros S."/>
            <person name="Januszkiewicz K."/>
            <person name="Wedrychowicz H."/>
        </authorList>
    </citation>
    <scope>NUCLEOTIDE SEQUENCE [LARGE SCALE GENOMIC DNA]</scope>
    <source>
        <strain evidence="4 5">GAS242</strain>
    </source>
</reference>
<dbReference type="PROSITE" id="PS51755">
    <property type="entry name" value="OMPR_PHOB"/>
    <property type="match status" value="1"/>
</dbReference>
<dbReference type="PRINTS" id="PR00364">
    <property type="entry name" value="DISEASERSIST"/>
</dbReference>
<evidence type="ECO:0000313" key="5">
    <source>
        <dbReference type="Proteomes" id="UP000190675"/>
    </source>
</evidence>
<dbReference type="EMBL" id="LT670818">
    <property type="protein sequence ID" value="SHG44157.1"/>
    <property type="molecule type" value="Genomic_DNA"/>
</dbReference>
<dbReference type="Gene3D" id="3.40.50.300">
    <property type="entry name" value="P-loop containing nucleotide triphosphate hydrolases"/>
    <property type="match status" value="1"/>
</dbReference>
<dbReference type="PANTHER" id="PTHR47691">
    <property type="entry name" value="REGULATOR-RELATED"/>
    <property type="match status" value="1"/>
</dbReference>
<dbReference type="SUPFAM" id="SSF52540">
    <property type="entry name" value="P-loop containing nucleoside triphosphate hydrolases"/>
    <property type="match status" value="1"/>
</dbReference>
<name>A0A1M5JUB1_9BRAD</name>
<dbReference type="InterPro" id="IPR001867">
    <property type="entry name" value="OmpR/PhoB-type_DNA-bd"/>
</dbReference>
<dbReference type="InterPro" id="IPR027417">
    <property type="entry name" value="P-loop_NTPase"/>
</dbReference>
<evidence type="ECO:0000259" key="3">
    <source>
        <dbReference type="PROSITE" id="PS51755"/>
    </source>
</evidence>
<keyword evidence="1 2" id="KW-0238">DNA-binding</keyword>